<evidence type="ECO:0008006" key="3">
    <source>
        <dbReference type="Google" id="ProtNLM"/>
    </source>
</evidence>
<dbReference type="HOGENOM" id="CLU_035624_2_0_1"/>
<dbReference type="Proteomes" id="UP000053424">
    <property type="component" value="Unassembled WGS sequence"/>
</dbReference>
<dbReference type="OrthoDB" id="2745898at2759"/>
<evidence type="ECO:0000313" key="1">
    <source>
        <dbReference type="EMBL" id="KIM42781.1"/>
    </source>
</evidence>
<evidence type="ECO:0000313" key="2">
    <source>
        <dbReference type="Proteomes" id="UP000053424"/>
    </source>
</evidence>
<keyword evidence="2" id="KW-1185">Reference proteome</keyword>
<dbReference type="AlphaFoldDB" id="A0A0C3CGP4"/>
<reference evidence="1 2" key="1">
    <citation type="submission" date="2014-04" db="EMBL/GenBank/DDBJ databases">
        <authorList>
            <consortium name="DOE Joint Genome Institute"/>
            <person name="Kuo A."/>
            <person name="Gay G."/>
            <person name="Dore J."/>
            <person name="Kohler A."/>
            <person name="Nagy L.G."/>
            <person name="Floudas D."/>
            <person name="Copeland A."/>
            <person name="Barry K.W."/>
            <person name="Cichocki N."/>
            <person name="Veneault-Fourrey C."/>
            <person name="LaButti K."/>
            <person name="Lindquist E.A."/>
            <person name="Lipzen A."/>
            <person name="Lundell T."/>
            <person name="Morin E."/>
            <person name="Murat C."/>
            <person name="Sun H."/>
            <person name="Tunlid A."/>
            <person name="Henrissat B."/>
            <person name="Grigoriev I.V."/>
            <person name="Hibbett D.S."/>
            <person name="Martin F."/>
            <person name="Nordberg H.P."/>
            <person name="Cantor M.N."/>
            <person name="Hua S.X."/>
        </authorList>
    </citation>
    <scope>NUCLEOTIDE SEQUENCE [LARGE SCALE GENOMIC DNA]</scope>
    <source>
        <strain evidence="2">h7</strain>
    </source>
</reference>
<dbReference type="EMBL" id="KN831777">
    <property type="protein sequence ID" value="KIM42781.1"/>
    <property type="molecule type" value="Genomic_DNA"/>
</dbReference>
<organism evidence="1 2">
    <name type="scientific">Hebeloma cylindrosporum</name>
    <dbReference type="NCBI Taxonomy" id="76867"/>
    <lineage>
        <taxon>Eukaryota</taxon>
        <taxon>Fungi</taxon>
        <taxon>Dikarya</taxon>
        <taxon>Basidiomycota</taxon>
        <taxon>Agaricomycotina</taxon>
        <taxon>Agaricomycetes</taxon>
        <taxon>Agaricomycetidae</taxon>
        <taxon>Agaricales</taxon>
        <taxon>Agaricineae</taxon>
        <taxon>Hymenogastraceae</taxon>
        <taxon>Hebeloma</taxon>
    </lineage>
</organism>
<protein>
    <recommendedName>
        <fullName evidence="3">F-box domain-containing protein</fullName>
    </recommendedName>
</protein>
<gene>
    <name evidence="1" type="ORF">M413DRAFT_10245</name>
</gene>
<name>A0A0C3CGP4_HEBCY</name>
<accession>A0A0C3CGP4</accession>
<sequence>MTPRFRQLVDRNPSLADHVRTLEYIDFKHTRRGAPGLRRFRRVHSFTLGFKDIDIQRPGRQNWEKLSPSLRQTICSFIQANNIVNLCLRNIKNWPMSLFLHFPALSSLDIYRVGVANSPLPIPRPRAEVSPKLSSLSVGKGSIHTVWDLLGSGRAESGAIIDFTKLRQYPELSCFGNIASALTSGSLQTLKMIRLNPMLQTVEDDPYLHLTKELEAIACKNVLTELFITIEMVTDRACTTDRTKWAQLNRVLSIDNGFPFLRRVEVKIILGFPRYDWNILQWEFHRKIMDIGGSQFLWLLASEQINFTFAVV</sequence>
<reference evidence="2" key="2">
    <citation type="submission" date="2015-01" db="EMBL/GenBank/DDBJ databases">
        <title>Evolutionary Origins and Diversification of the Mycorrhizal Mutualists.</title>
        <authorList>
            <consortium name="DOE Joint Genome Institute"/>
            <consortium name="Mycorrhizal Genomics Consortium"/>
            <person name="Kohler A."/>
            <person name="Kuo A."/>
            <person name="Nagy L.G."/>
            <person name="Floudas D."/>
            <person name="Copeland A."/>
            <person name="Barry K.W."/>
            <person name="Cichocki N."/>
            <person name="Veneault-Fourrey C."/>
            <person name="LaButti K."/>
            <person name="Lindquist E.A."/>
            <person name="Lipzen A."/>
            <person name="Lundell T."/>
            <person name="Morin E."/>
            <person name="Murat C."/>
            <person name="Riley R."/>
            <person name="Ohm R."/>
            <person name="Sun H."/>
            <person name="Tunlid A."/>
            <person name="Henrissat B."/>
            <person name="Grigoriev I.V."/>
            <person name="Hibbett D.S."/>
            <person name="Martin F."/>
        </authorList>
    </citation>
    <scope>NUCLEOTIDE SEQUENCE [LARGE SCALE GENOMIC DNA]</scope>
    <source>
        <strain evidence="2">h7</strain>
    </source>
</reference>
<proteinExistence type="predicted"/>